<gene>
    <name evidence="1" type="ORF">HZT40_07330</name>
</gene>
<reference evidence="1" key="1">
    <citation type="submission" date="2020-06" db="EMBL/GenBank/DDBJ databases">
        <title>Analysis procedures for assessing recovery of high quality, complete, closed genomes from Nanopore long read metagenome sequencing.</title>
        <authorList>
            <person name="Bessarab I."/>
            <person name="Arumugam K."/>
            <person name="Haryono M."/>
            <person name="Liu X."/>
            <person name="Roy S."/>
            <person name="Zuniga-Montanez R.E."/>
            <person name="Qiu G."/>
            <person name="Drautz-Moses D.I."/>
            <person name="Law Y.Y."/>
            <person name="Wuertz S."/>
            <person name="Lauro F.M."/>
            <person name="Huson D.H."/>
            <person name="Williams R.B."/>
        </authorList>
    </citation>
    <scope>NUCLEOTIDE SEQUENCE [LARGE SCALE GENOMIC DNA]</scope>
    <source>
        <strain evidence="1">SSD2</strain>
    </source>
</reference>
<evidence type="ECO:0000313" key="2">
    <source>
        <dbReference type="Proteomes" id="UP000510621"/>
    </source>
</evidence>
<dbReference type="Gene3D" id="3.40.50.2300">
    <property type="match status" value="1"/>
</dbReference>
<name>A0A7L6AQM4_9GAMM</name>
<dbReference type="KEGG" id="this:HZT40_07330"/>
<dbReference type="InterPro" id="IPR011006">
    <property type="entry name" value="CheY-like_superfamily"/>
</dbReference>
<protein>
    <recommendedName>
        <fullName evidence="3">Response regulatory domain-containing protein</fullName>
    </recommendedName>
</protein>
<sequence length="69" mass="7865">MLREPVGKQLLLIEDDEVLCRFLQESLQQEGYSVITLLEGEGIPKMMEHHSPGWSSWISCCLERMACIG</sequence>
<dbReference type="Proteomes" id="UP000510621">
    <property type="component" value="Chromosome"/>
</dbReference>
<evidence type="ECO:0008006" key="3">
    <source>
        <dbReference type="Google" id="ProtNLM"/>
    </source>
</evidence>
<evidence type="ECO:0000313" key="1">
    <source>
        <dbReference type="EMBL" id="QLQ31445.1"/>
    </source>
</evidence>
<accession>A0A7L6AQM4</accession>
<dbReference type="EMBL" id="CP059265">
    <property type="protein sequence ID" value="QLQ31445.1"/>
    <property type="molecule type" value="Genomic_DNA"/>
</dbReference>
<proteinExistence type="predicted"/>
<dbReference type="SUPFAM" id="SSF52172">
    <property type="entry name" value="CheY-like"/>
    <property type="match status" value="1"/>
</dbReference>
<organism evidence="1 2">
    <name type="scientific">Candidatus Thiothrix singaporensis</name>
    <dbReference type="NCBI Taxonomy" id="2799669"/>
    <lineage>
        <taxon>Bacteria</taxon>
        <taxon>Pseudomonadati</taxon>
        <taxon>Pseudomonadota</taxon>
        <taxon>Gammaproteobacteria</taxon>
        <taxon>Thiotrichales</taxon>
        <taxon>Thiotrichaceae</taxon>
        <taxon>Thiothrix</taxon>
    </lineage>
</organism>
<keyword evidence="2" id="KW-1185">Reference proteome</keyword>
<dbReference type="AlphaFoldDB" id="A0A7L6AQM4"/>